<accession>A0A930Y4C0</accession>
<name>A0A930Y4C0_9PAST</name>
<organism evidence="1">
    <name type="scientific">Gallibacterium anatis</name>
    <dbReference type="NCBI Taxonomy" id="750"/>
    <lineage>
        <taxon>Bacteria</taxon>
        <taxon>Pseudomonadati</taxon>
        <taxon>Pseudomonadota</taxon>
        <taxon>Gammaproteobacteria</taxon>
        <taxon>Pasteurellales</taxon>
        <taxon>Pasteurellaceae</taxon>
        <taxon>Gallibacterium</taxon>
    </lineage>
</organism>
<sequence>MTSLAGFEALLAEVKTVYCWFTVLCSLGLTIDAYDLQRRKRKLTLEQLIAELYYIIHSI</sequence>
<evidence type="ECO:0000313" key="1">
    <source>
        <dbReference type="EMBL" id="MBF4103144.1"/>
    </source>
</evidence>
<protein>
    <submittedName>
        <fullName evidence="1">Uncharacterized protein</fullName>
    </submittedName>
</protein>
<dbReference type="AlphaFoldDB" id="A0A930Y4C0"/>
<dbReference type="EMBL" id="JADION010000058">
    <property type="protein sequence ID" value="MBF4103144.1"/>
    <property type="molecule type" value="Genomic_DNA"/>
</dbReference>
<gene>
    <name evidence="1" type="ORF">INT80_15025</name>
</gene>
<comment type="caution">
    <text evidence="1">The sequence shown here is derived from an EMBL/GenBank/DDBJ whole genome shotgun (WGS) entry which is preliminary data.</text>
</comment>
<reference evidence="1" key="1">
    <citation type="submission" date="2020-11" db="EMBL/GenBank/DDBJ databases">
        <title>Gallibacterium anatis 1637, full genome, WGS.</title>
        <authorList>
            <person name="Laishevtcev A.I."/>
            <person name="Yakimova E.A."/>
            <person name="Petkovich D."/>
            <person name="Stepanova T.V."/>
            <person name="Kalendr R.S."/>
            <person name="Rubalsky E.O."/>
            <person name="Zulkarneev E.R."/>
            <person name="Aleshkin A.V."/>
        </authorList>
    </citation>
    <scope>NUCLEOTIDE SEQUENCE</scope>
    <source>
        <strain evidence="1">1637</strain>
    </source>
</reference>
<proteinExistence type="predicted"/>